<gene>
    <name evidence="1" type="ORF">HPB47_000731</name>
</gene>
<dbReference type="Proteomes" id="UP000805193">
    <property type="component" value="Unassembled WGS sequence"/>
</dbReference>
<evidence type="ECO:0000313" key="1">
    <source>
        <dbReference type="EMBL" id="KAG0423501.1"/>
    </source>
</evidence>
<protein>
    <submittedName>
        <fullName evidence="1">Uncharacterized protein</fullName>
    </submittedName>
</protein>
<keyword evidence="2" id="KW-1185">Reference proteome</keyword>
<comment type="caution">
    <text evidence="1">The sequence shown here is derived from an EMBL/GenBank/DDBJ whole genome shotgun (WGS) entry which is preliminary data.</text>
</comment>
<accession>A0AC60PR99</accession>
<dbReference type="EMBL" id="JABSTQ010010094">
    <property type="protein sequence ID" value="KAG0423501.1"/>
    <property type="molecule type" value="Genomic_DNA"/>
</dbReference>
<organism evidence="1 2">
    <name type="scientific">Ixodes persulcatus</name>
    <name type="common">Taiga tick</name>
    <dbReference type="NCBI Taxonomy" id="34615"/>
    <lineage>
        <taxon>Eukaryota</taxon>
        <taxon>Metazoa</taxon>
        <taxon>Ecdysozoa</taxon>
        <taxon>Arthropoda</taxon>
        <taxon>Chelicerata</taxon>
        <taxon>Arachnida</taxon>
        <taxon>Acari</taxon>
        <taxon>Parasitiformes</taxon>
        <taxon>Ixodida</taxon>
        <taxon>Ixodoidea</taxon>
        <taxon>Ixodidae</taxon>
        <taxon>Ixodinae</taxon>
        <taxon>Ixodes</taxon>
    </lineage>
</organism>
<proteinExistence type="predicted"/>
<sequence length="1527" mass="167479">MFRRSVSFVRSHVLRSFSSQPVVPVTPIAKNPASQGAGTIKLEQSTVELLERLSLVDFSNAEAVSRLEEAVKFASVIMNVDTTGVRPMVTPLEDTVLRLRDDVAEKCSSEDVLKNAAVTEEDYFVAPPGNIPLEPKAKYGPGNSNAVPSLQDTPLEPVLAVKGDEALIDCVVKDQANYTVLWRRVSDRDRGAVLTAGNVRVISDARVSVLHNPEHNNWVLKITRVQPSDSGRYSCELNTSPNQRITRLLTVLDDAKRSMPFLLTHNYTECCNERGIPPECFGYCTLQGIVTGRHNSPRSCLEYIGVLTQCLTDGRNHMPCCEAQNIPEICRSVCIGDYSLSTVTEHYTCMDYTMTTLACIANGVELLPGAPKDLQVEPVSPTELLIKWTPPHQDIEVTHFRINVTELQSFDPDSAMPKNETVKEVSASSSSTLETTQAFSVKVDGNQTTFHLRNLKPVTMYEVTVTSENMHGTSLPTYALRTLTLSSEPSYDLPPPAENVTSSGNESSPAIPDVRGCCVQKGVKQERCLRTMCDPSRADETTLTDVMICAPWANVTFACMADGVDHTGCCRRRGLPEACLGFCKGTVMRVDYRHFRCLEYMPFYGSCLLEHYGVLPGNPRDLSVTALSKNWAVLKWSPPAKLPETVTRYGLYWRRLGDDFEPYFAVSNVKSPYLLDRIEPSSDYEVFVVAENKYGSSEGSDRIVLRTQDPVPDKVETTTGYNETACCVNARVKDICMPLCSYKMKLADLQYLSPLCLDEMHTLLRCGAGGRDHKPCCQRYGVRDECLSICAGEIALSKYDVTALICSRDVGAVLKCMEEGKDTIPTPPEEFHVTFVTPTSVHLVWNAPSGNVSVVEYQIRYEAFNGTVPPHPTEYTQEVNVTTTMAIVDKLTPKTRYSFYVTAANEQGTSVPSLIVLLTTPEKGVDEKGIQSTISPPYGVDVLHAAVDAIALKWLPPLHLPLNSNLSYVVRFAPVNTTADQSAWMSVTTPFTSIIIGNLTFNTQYALSVSAKSGGMTSPSSEVVLAWTDAAIPAFVNLPLVIPNGPIMEGINMTVMCIGVGVPTPTVSVYVNGRLQVQLHQHHVAITVPRVSRNVTKVSCFASNGYGHGAHSSVDIHVISSPYVTVPLKKTYTEMGSTARMVCEVSGHPEPRFLWYRDSQLRNPLGNDEHTESLSSPDPLKPHYYQSYLIVKGVTKEDAGTYFCSAENQHGSMAGTVTLSVLERSSRNTTRCCETIGVSRHCMAACTFDIDINFAVNRPQCIQDLDKLMHCAADGSDHRQCCRTKGVPTGCQRWCVGRPVIHTTQCALAASREIVACFEEGKAMLPGPPQNVKVRQLSSNAVEIRWDPPIKNPDVVQWYRVLWRHVGSQSINRNETLKAPFNLTDLPTGLIYEFLVKAGNHYGMSASTLPVVIHSLGSSYQTGLSMGGKIALILVLSALLLVIAGVLGIFYWKRWKAKAPASGVSFENPTYLKDGVTLQNTSGGGGGGGGDSSSKPSEPVENGGHRNGRPRAVENCYEDIRAVRLSS</sequence>
<name>A0AC60PR99_IXOPE</name>
<evidence type="ECO:0000313" key="2">
    <source>
        <dbReference type="Proteomes" id="UP000805193"/>
    </source>
</evidence>
<reference evidence="1 2" key="1">
    <citation type="journal article" date="2020" name="Cell">
        <title>Large-Scale Comparative Analyses of Tick Genomes Elucidate Their Genetic Diversity and Vector Capacities.</title>
        <authorList>
            <consortium name="Tick Genome and Microbiome Consortium (TIGMIC)"/>
            <person name="Jia N."/>
            <person name="Wang J."/>
            <person name="Shi W."/>
            <person name="Du L."/>
            <person name="Sun Y."/>
            <person name="Zhan W."/>
            <person name="Jiang J.F."/>
            <person name="Wang Q."/>
            <person name="Zhang B."/>
            <person name="Ji P."/>
            <person name="Bell-Sakyi L."/>
            <person name="Cui X.M."/>
            <person name="Yuan T.T."/>
            <person name="Jiang B.G."/>
            <person name="Yang W.F."/>
            <person name="Lam T.T."/>
            <person name="Chang Q.C."/>
            <person name="Ding S.J."/>
            <person name="Wang X.J."/>
            <person name="Zhu J.G."/>
            <person name="Ruan X.D."/>
            <person name="Zhao L."/>
            <person name="Wei J.T."/>
            <person name="Ye R.Z."/>
            <person name="Que T.C."/>
            <person name="Du C.H."/>
            <person name="Zhou Y.H."/>
            <person name="Cheng J.X."/>
            <person name="Dai P.F."/>
            <person name="Guo W.B."/>
            <person name="Han X.H."/>
            <person name="Huang E.J."/>
            <person name="Li L.F."/>
            <person name="Wei W."/>
            <person name="Gao Y.C."/>
            <person name="Liu J.Z."/>
            <person name="Shao H.Z."/>
            <person name="Wang X."/>
            <person name="Wang C.C."/>
            <person name="Yang T.C."/>
            <person name="Huo Q.B."/>
            <person name="Li W."/>
            <person name="Chen H.Y."/>
            <person name="Chen S.E."/>
            <person name="Zhou L.G."/>
            <person name="Ni X.B."/>
            <person name="Tian J.H."/>
            <person name="Sheng Y."/>
            <person name="Liu T."/>
            <person name="Pan Y.S."/>
            <person name="Xia L.Y."/>
            <person name="Li J."/>
            <person name="Zhao F."/>
            <person name="Cao W.C."/>
        </authorList>
    </citation>
    <scope>NUCLEOTIDE SEQUENCE [LARGE SCALE GENOMIC DNA]</scope>
    <source>
        <strain evidence="1">Iper-2018</strain>
    </source>
</reference>